<dbReference type="GO" id="GO:0005525">
    <property type="term" value="F:GTP binding"/>
    <property type="evidence" value="ECO:0007669"/>
    <property type="project" value="InterPro"/>
</dbReference>
<dbReference type="InterPro" id="IPR027417">
    <property type="entry name" value="P-loop_NTPase"/>
</dbReference>
<dbReference type="PhylomeDB" id="E9HVI9"/>
<dbReference type="KEGG" id="dpx:DAPPUDRAFT_334430"/>
<evidence type="ECO:0000313" key="2">
    <source>
        <dbReference type="EMBL" id="EFX64241.1"/>
    </source>
</evidence>
<reference evidence="2 3" key="1">
    <citation type="journal article" date="2011" name="Science">
        <title>The ecoresponsive genome of Daphnia pulex.</title>
        <authorList>
            <person name="Colbourne J.K."/>
            <person name="Pfrender M.E."/>
            <person name="Gilbert D."/>
            <person name="Thomas W.K."/>
            <person name="Tucker A."/>
            <person name="Oakley T.H."/>
            <person name="Tokishita S."/>
            <person name="Aerts A."/>
            <person name="Arnold G.J."/>
            <person name="Basu M.K."/>
            <person name="Bauer D.J."/>
            <person name="Caceres C.E."/>
            <person name="Carmel L."/>
            <person name="Casola C."/>
            <person name="Choi J.H."/>
            <person name="Detter J.C."/>
            <person name="Dong Q."/>
            <person name="Dusheyko S."/>
            <person name="Eads B.D."/>
            <person name="Frohlich T."/>
            <person name="Geiler-Samerotte K.A."/>
            <person name="Gerlach D."/>
            <person name="Hatcher P."/>
            <person name="Jogdeo S."/>
            <person name="Krijgsveld J."/>
            <person name="Kriventseva E.V."/>
            <person name="Kultz D."/>
            <person name="Laforsch C."/>
            <person name="Lindquist E."/>
            <person name="Lopez J."/>
            <person name="Manak J.R."/>
            <person name="Muller J."/>
            <person name="Pangilinan J."/>
            <person name="Patwardhan R.P."/>
            <person name="Pitluck S."/>
            <person name="Pritham E.J."/>
            <person name="Rechtsteiner A."/>
            <person name="Rho M."/>
            <person name="Rogozin I.B."/>
            <person name="Sakarya O."/>
            <person name="Salamov A."/>
            <person name="Schaack S."/>
            <person name="Shapiro H."/>
            <person name="Shiga Y."/>
            <person name="Skalitzky C."/>
            <person name="Smith Z."/>
            <person name="Souvorov A."/>
            <person name="Sung W."/>
            <person name="Tang Z."/>
            <person name="Tsuchiya D."/>
            <person name="Tu H."/>
            <person name="Vos H."/>
            <person name="Wang M."/>
            <person name="Wolf Y.I."/>
            <person name="Yamagata H."/>
            <person name="Yamada T."/>
            <person name="Ye Y."/>
            <person name="Shaw J.R."/>
            <person name="Andrews J."/>
            <person name="Crease T.J."/>
            <person name="Tang H."/>
            <person name="Lucas S.M."/>
            <person name="Robertson H.M."/>
            <person name="Bork P."/>
            <person name="Koonin E.V."/>
            <person name="Zdobnov E.M."/>
            <person name="Grigoriev I.V."/>
            <person name="Lynch M."/>
            <person name="Boore J.L."/>
        </authorList>
    </citation>
    <scope>NUCLEOTIDE SEQUENCE [LARGE SCALE GENOMIC DNA]</scope>
</reference>
<name>E9HVI9_DAPPU</name>
<feature type="non-terminal residue" evidence="2">
    <location>
        <position position="464"/>
    </location>
</feature>
<dbReference type="SUPFAM" id="SSF52540">
    <property type="entry name" value="P-loop containing nucleoside triphosphate hydrolases"/>
    <property type="match status" value="1"/>
</dbReference>
<protein>
    <recommendedName>
        <fullName evidence="1">VLIG-type G domain-containing protein</fullName>
    </recommendedName>
</protein>
<accession>E9HVI9</accession>
<gene>
    <name evidence="2" type="ORF">DAPPUDRAFT_334430</name>
</gene>
<keyword evidence="3" id="KW-1185">Reference proteome</keyword>
<sequence>MFPKDEETTSTTHPATALGLDAFNFSCVWTPSMGEMSHEFAVTGNGFRLRVEGQLRGETLSLFKDTVSAASEMVIQSNCTTSQELKMLHEIPVLIEEAYSPLECVSPSAVHWSDCRFVQHLGDVKKLEFLLQKYYLKRAKIEEAKVEHRLNNEMVAQFEDEIRKVKETIRSQTVRVQNHPLLKLFLQTLEKEDSCSRVLSFGLLENELAKRGEQELGPLLKKVQELSTLYAESLSNAVRETGLVSKLKKDLNSAKTELIDSALNVEHLWRELSHLYTDMEPEKRSPSIQKIPRLAAQHLLDGFPLELLDGDSNMIRQDWIKVVLYELGKLVERKRMFVLSVMGVQSSGKSTMLNTMFGIKMRTSVGQCTRGVNMQLLAVEGRPEYDYILLLDTEGTRAPEYHGLPGSEKRDNQMATLSILLSDATIIIIPCENDAAVKEILPIVLMAYDGTKLAERNGSRLSSR</sequence>
<feature type="domain" description="VLIG-type G" evidence="1">
    <location>
        <begin position="333"/>
        <end position="464"/>
    </location>
</feature>
<dbReference type="Pfam" id="PF25683">
    <property type="entry name" value="URGCP_GTPase"/>
    <property type="match status" value="1"/>
</dbReference>
<dbReference type="eggNOG" id="ENOG502QVVR">
    <property type="taxonomic scope" value="Eukaryota"/>
</dbReference>
<evidence type="ECO:0000259" key="1">
    <source>
        <dbReference type="PROSITE" id="PS51717"/>
    </source>
</evidence>
<dbReference type="GO" id="GO:0003924">
    <property type="term" value="F:GTPase activity"/>
    <property type="evidence" value="ECO:0007669"/>
    <property type="project" value="InterPro"/>
</dbReference>
<dbReference type="PANTHER" id="PTHR22796:SF1">
    <property type="entry name" value="VWFA DOMAIN-CONTAINING PROTEIN"/>
    <property type="match status" value="1"/>
</dbReference>
<dbReference type="InterPro" id="IPR030383">
    <property type="entry name" value="G_VLIG_dom"/>
</dbReference>
<organism evidence="2 3">
    <name type="scientific">Daphnia pulex</name>
    <name type="common">Water flea</name>
    <dbReference type="NCBI Taxonomy" id="6669"/>
    <lineage>
        <taxon>Eukaryota</taxon>
        <taxon>Metazoa</taxon>
        <taxon>Ecdysozoa</taxon>
        <taxon>Arthropoda</taxon>
        <taxon>Crustacea</taxon>
        <taxon>Branchiopoda</taxon>
        <taxon>Diplostraca</taxon>
        <taxon>Cladocera</taxon>
        <taxon>Anomopoda</taxon>
        <taxon>Daphniidae</taxon>
        <taxon>Daphnia</taxon>
    </lineage>
</organism>
<proteinExistence type="predicted"/>
<dbReference type="InParanoid" id="E9HVI9"/>
<dbReference type="PROSITE" id="PS51717">
    <property type="entry name" value="G_VLIG"/>
    <property type="match status" value="1"/>
</dbReference>
<dbReference type="Gene3D" id="3.40.50.300">
    <property type="entry name" value="P-loop containing nucleotide triphosphate hydrolases"/>
    <property type="match status" value="1"/>
</dbReference>
<dbReference type="HOGENOM" id="CLU_589981_0_0_1"/>
<evidence type="ECO:0000313" key="3">
    <source>
        <dbReference type="Proteomes" id="UP000000305"/>
    </source>
</evidence>
<dbReference type="Proteomes" id="UP000000305">
    <property type="component" value="Unassembled WGS sequence"/>
</dbReference>
<dbReference type="EMBL" id="GL732858">
    <property type="protein sequence ID" value="EFX64241.1"/>
    <property type="molecule type" value="Genomic_DNA"/>
</dbReference>
<dbReference type="PANTHER" id="PTHR22796">
    <property type="entry name" value="URG4-RELATED"/>
    <property type="match status" value="1"/>
</dbReference>
<dbReference type="AlphaFoldDB" id="E9HVI9"/>
<dbReference type="OrthoDB" id="8432505at2759"/>